<evidence type="ECO:0000313" key="3">
    <source>
        <dbReference type="Proteomes" id="UP000008062"/>
    </source>
</evidence>
<feature type="compositionally biased region" description="Polar residues" evidence="1">
    <location>
        <begin position="730"/>
        <end position="742"/>
    </location>
</feature>
<feature type="region of interest" description="Disordered" evidence="1">
    <location>
        <begin position="718"/>
        <end position="759"/>
    </location>
</feature>
<keyword evidence="3" id="KW-1185">Reference proteome</keyword>
<feature type="compositionally biased region" description="Basic and acidic residues" evidence="1">
    <location>
        <begin position="674"/>
        <end position="684"/>
    </location>
</feature>
<protein>
    <submittedName>
        <fullName evidence="2">Uncharacterized protein</fullName>
    </submittedName>
</protein>
<feature type="compositionally biased region" description="Basic and acidic residues" evidence="1">
    <location>
        <begin position="295"/>
        <end position="304"/>
    </location>
</feature>
<feature type="compositionally biased region" description="Basic residues" evidence="1">
    <location>
        <begin position="663"/>
        <end position="673"/>
    </location>
</feature>
<dbReference type="RefSeq" id="XP_003846895.1">
    <property type="nucleotide sequence ID" value="XM_003846847.1"/>
</dbReference>
<name>F9XSA3_ZYMTI</name>
<reference evidence="2 3" key="1">
    <citation type="journal article" date="2011" name="PLoS Genet.">
        <title>Finished genome of the fungal wheat pathogen Mycosphaerella graminicola reveals dispensome structure, chromosome plasticity, and stealth pathogenesis.</title>
        <authorList>
            <person name="Goodwin S.B."/>
            <person name="Ben M'barek S."/>
            <person name="Dhillon B."/>
            <person name="Wittenberg A.H.J."/>
            <person name="Crane C.F."/>
            <person name="Hane J.K."/>
            <person name="Foster A.J."/>
            <person name="Van der Lee T.A.J."/>
            <person name="Grimwood J."/>
            <person name="Aerts A."/>
            <person name="Antoniw J."/>
            <person name="Bailey A."/>
            <person name="Bluhm B."/>
            <person name="Bowler J."/>
            <person name="Bristow J."/>
            <person name="van der Burgt A."/>
            <person name="Canto-Canche B."/>
            <person name="Churchill A.C.L."/>
            <person name="Conde-Ferraez L."/>
            <person name="Cools H.J."/>
            <person name="Coutinho P.M."/>
            <person name="Csukai M."/>
            <person name="Dehal P."/>
            <person name="De Wit P."/>
            <person name="Donzelli B."/>
            <person name="van de Geest H.C."/>
            <person name="van Ham R.C.H.J."/>
            <person name="Hammond-Kosack K.E."/>
            <person name="Henrissat B."/>
            <person name="Kilian A."/>
            <person name="Kobayashi A.K."/>
            <person name="Koopmann E."/>
            <person name="Kourmpetis Y."/>
            <person name="Kuzniar A."/>
            <person name="Lindquist E."/>
            <person name="Lombard V."/>
            <person name="Maliepaard C."/>
            <person name="Martins N."/>
            <person name="Mehrabi R."/>
            <person name="Nap J.P.H."/>
            <person name="Ponomarenko A."/>
            <person name="Rudd J.J."/>
            <person name="Salamov A."/>
            <person name="Schmutz J."/>
            <person name="Schouten H.J."/>
            <person name="Shapiro H."/>
            <person name="Stergiopoulos I."/>
            <person name="Torriani S.F.F."/>
            <person name="Tu H."/>
            <person name="de Vries R.P."/>
            <person name="Waalwijk C."/>
            <person name="Ware S.B."/>
            <person name="Wiebenga A."/>
            <person name="Zwiers L.-H."/>
            <person name="Oliver R.P."/>
            <person name="Grigoriev I.V."/>
            <person name="Kema G.H.J."/>
        </authorList>
    </citation>
    <scope>NUCLEOTIDE SEQUENCE [LARGE SCALE GENOMIC DNA]</scope>
    <source>
        <strain evidence="3">CBS 115943 / IPO323</strain>
    </source>
</reference>
<dbReference type="InParanoid" id="F9XSA3"/>
<gene>
    <name evidence="2" type="ORF">MYCGRDRAFT_111806</name>
</gene>
<feature type="region of interest" description="Disordered" evidence="1">
    <location>
        <begin position="384"/>
        <end position="435"/>
    </location>
</feature>
<feature type="compositionally biased region" description="Polar residues" evidence="1">
    <location>
        <begin position="1"/>
        <end position="17"/>
    </location>
</feature>
<feature type="compositionally biased region" description="Acidic residues" evidence="1">
    <location>
        <begin position="881"/>
        <end position="925"/>
    </location>
</feature>
<accession>F9XSA3</accession>
<evidence type="ECO:0000313" key="2">
    <source>
        <dbReference type="EMBL" id="EGP81871.1"/>
    </source>
</evidence>
<dbReference type="EMBL" id="CM001216">
    <property type="protein sequence ID" value="EGP81871.1"/>
    <property type="molecule type" value="Genomic_DNA"/>
</dbReference>
<sequence>MKSPSTATMAETPTQSECVKHSASKAQVNSSDSHLMSLPPELREAIFKLVVTTDDGQVPVDSLWLCSTKSPECQQAKSAPKRANSCLLYTLGAKIMSDTSRPPLPKDEDVLHYLSILETRALPLFPSTPTITPTHLALTHLLHKHRFRCPCCHGKRHRHHEVVPLFSRALNATVKLTLVRVRVMSQRRLLTYLRPMAGDWMCRKCFLSKNITSTAKDRIARDWVRELRHVAAMLARRDHLATGQLRPQQPPSIDITRTLPLISTALVEAEYARALVDEPEAMEEDEDDEEDNKENEELRARQTRDAPPIRLSLTPGVSQCHLPDYGIGHAQHALEAARSSRPRLVNSGIDHLIMLVSSQPYPTLDNKYIGQVKLECRIFPAATETKAVRPPPPPPPPPQHYLLHPPTSPPRKKQLCPAPPTRTPTKTRLANPKSNPISLPSNEHWFIECAPFGNLHGQTHRQRRLRHVSHHRRCDGQSPNRLCGCEGWKASNSIGNIAALTPTLLNHLHDQLPLRGSGSLDEANCKGNLLRWIRRNLSEYDTGYGARFGAAKLIAQSMIEREDLVPTTTEKETPGGGGGGGGCDGFIVIAGAASSQRGATDDVAMVDAYSSRESPSTISRGDGNKVRVKLEEKNNESDVVVDENILAWNYNILDLSRSSAEKKKMKRKATRTTRQHEPTDDQDVHLVSQHSRVSTVPLQAAAAAAAAAASTSKPGAIFKTAGDRHIPDINPTTTPEWSSSSKAKMVSRGPSSRFDRPLPRPPYPAAKQAVSLTQQALHQIFTSAEMIFARGAYPSCLVEVSRAMTLVCTVIEADRTTGQSEALHEQGVHDRAAEVEGEVEVDVKARLGDYVGGEGGRGKEVADWGGSRGVEVESNCQEGWGEAEDDDDDDDDDDKEEEEEEEEEEDDDEVSCEGGDDEGEWEDED</sequence>
<feature type="region of interest" description="Disordered" evidence="1">
    <location>
        <begin position="660"/>
        <end position="691"/>
    </location>
</feature>
<dbReference type="HOGENOM" id="CLU_315729_0_0_1"/>
<proteinExistence type="predicted"/>
<feature type="region of interest" description="Disordered" evidence="1">
    <location>
        <begin position="1"/>
        <end position="24"/>
    </location>
</feature>
<dbReference type="AlphaFoldDB" id="F9XSA3"/>
<organism evidence="2 3">
    <name type="scientific">Zymoseptoria tritici (strain CBS 115943 / IPO323)</name>
    <name type="common">Speckled leaf blotch fungus</name>
    <name type="synonym">Septoria tritici</name>
    <dbReference type="NCBI Taxonomy" id="336722"/>
    <lineage>
        <taxon>Eukaryota</taxon>
        <taxon>Fungi</taxon>
        <taxon>Dikarya</taxon>
        <taxon>Ascomycota</taxon>
        <taxon>Pezizomycotina</taxon>
        <taxon>Dothideomycetes</taxon>
        <taxon>Dothideomycetidae</taxon>
        <taxon>Mycosphaerellales</taxon>
        <taxon>Mycosphaerellaceae</taxon>
        <taxon>Zymoseptoria</taxon>
    </lineage>
</organism>
<feature type="region of interest" description="Disordered" evidence="1">
    <location>
        <begin position="277"/>
        <end position="311"/>
    </location>
</feature>
<feature type="region of interest" description="Disordered" evidence="1">
    <location>
        <begin position="849"/>
        <end position="925"/>
    </location>
</feature>
<dbReference type="KEGG" id="ztr:MYCGRDRAFT_111806"/>
<dbReference type="Proteomes" id="UP000008062">
    <property type="component" value="Chromosome 21"/>
</dbReference>
<feature type="compositionally biased region" description="Acidic residues" evidence="1">
    <location>
        <begin position="277"/>
        <end position="294"/>
    </location>
</feature>
<dbReference type="GeneID" id="13396667"/>
<feature type="compositionally biased region" description="Pro residues" evidence="1">
    <location>
        <begin position="389"/>
        <end position="399"/>
    </location>
</feature>
<evidence type="ECO:0000256" key="1">
    <source>
        <dbReference type="SAM" id="MobiDB-lite"/>
    </source>
</evidence>